<dbReference type="AlphaFoldDB" id="A0AAN8S4Q7"/>
<proteinExistence type="predicted"/>
<gene>
    <name evidence="2" type="ORF">RUM43_005383</name>
</gene>
<dbReference type="EMBL" id="JAWJWE010000037">
    <property type="protein sequence ID" value="KAK6625092.1"/>
    <property type="molecule type" value="Genomic_DNA"/>
</dbReference>
<protein>
    <submittedName>
        <fullName evidence="2">Uncharacterized protein</fullName>
    </submittedName>
</protein>
<accession>A0AAN8S4Q7</accession>
<evidence type="ECO:0000313" key="2">
    <source>
        <dbReference type="EMBL" id="KAK6625092.1"/>
    </source>
</evidence>
<evidence type="ECO:0000256" key="1">
    <source>
        <dbReference type="SAM" id="MobiDB-lite"/>
    </source>
</evidence>
<organism evidence="2 3">
    <name type="scientific">Polyplax serrata</name>
    <name type="common">Common mouse louse</name>
    <dbReference type="NCBI Taxonomy" id="468196"/>
    <lineage>
        <taxon>Eukaryota</taxon>
        <taxon>Metazoa</taxon>
        <taxon>Ecdysozoa</taxon>
        <taxon>Arthropoda</taxon>
        <taxon>Hexapoda</taxon>
        <taxon>Insecta</taxon>
        <taxon>Pterygota</taxon>
        <taxon>Neoptera</taxon>
        <taxon>Paraneoptera</taxon>
        <taxon>Psocodea</taxon>
        <taxon>Troctomorpha</taxon>
        <taxon>Phthiraptera</taxon>
        <taxon>Anoplura</taxon>
        <taxon>Polyplacidae</taxon>
        <taxon>Polyplax</taxon>
    </lineage>
</organism>
<sequence length="120" mass="13873">MFHLEFEQNCWGHPTHNKLLNWTHAGRRMVSSGRVSSSNKIGKDVENNIQRNPTDNDKNSNKDKTDGSWIYQETKCLGLVTKVATFAMFKMSQHSSTILERTWAESKGRDLRRIHRSHSS</sequence>
<name>A0AAN8S4Q7_POLSC</name>
<reference evidence="2 3" key="1">
    <citation type="submission" date="2023-10" db="EMBL/GenBank/DDBJ databases">
        <title>Genomes of two closely related lineages of the louse Polyplax serrata with different host specificities.</title>
        <authorList>
            <person name="Martinu J."/>
            <person name="Tarabai H."/>
            <person name="Stefka J."/>
            <person name="Hypsa V."/>
        </authorList>
    </citation>
    <scope>NUCLEOTIDE SEQUENCE [LARGE SCALE GENOMIC DNA]</scope>
    <source>
        <strain evidence="2">HR10_N</strain>
    </source>
</reference>
<comment type="caution">
    <text evidence="2">The sequence shown here is derived from an EMBL/GenBank/DDBJ whole genome shotgun (WGS) entry which is preliminary data.</text>
</comment>
<evidence type="ECO:0000313" key="3">
    <source>
        <dbReference type="Proteomes" id="UP001372834"/>
    </source>
</evidence>
<dbReference type="Proteomes" id="UP001372834">
    <property type="component" value="Unassembled WGS sequence"/>
</dbReference>
<feature type="region of interest" description="Disordered" evidence="1">
    <location>
        <begin position="31"/>
        <end position="66"/>
    </location>
</feature>
<feature type="compositionally biased region" description="Basic and acidic residues" evidence="1">
    <location>
        <begin position="54"/>
        <end position="66"/>
    </location>
</feature>